<proteinExistence type="predicted"/>
<dbReference type="OrthoDB" id="1997506at2759"/>
<evidence type="ECO:0000313" key="3">
    <source>
        <dbReference type="Proteomes" id="UP000554482"/>
    </source>
</evidence>
<reference evidence="2 3" key="1">
    <citation type="submission" date="2020-06" db="EMBL/GenBank/DDBJ databases">
        <title>Transcriptomic and genomic resources for Thalictrum thalictroides and T. hernandezii: Facilitating candidate gene discovery in an emerging model plant lineage.</title>
        <authorList>
            <person name="Arias T."/>
            <person name="Riano-Pachon D.M."/>
            <person name="Di Stilio V.S."/>
        </authorList>
    </citation>
    <scope>NUCLEOTIDE SEQUENCE [LARGE SCALE GENOMIC DNA]</scope>
    <source>
        <strain evidence="3">cv. WT478/WT964</strain>
        <tissue evidence="2">Leaves</tissue>
    </source>
</reference>
<dbReference type="Pfam" id="PF00646">
    <property type="entry name" value="F-box"/>
    <property type="match status" value="1"/>
</dbReference>
<dbReference type="SUPFAM" id="SSF81383">
    <property type="entry name" value="F-box domain"/>
    <property type="match status" value="1"/>
</dbReference>
<gene>
    <name evidence="2" type="ORF">FRX31_008982</name>
</gene>
<sequence>MVDLPEDIIKSTTTTMADLSVDIINHIVSYLSIKDIARMRASSKIWRHLCYITPYIRLVVKKDPDFPLLLEENLPSSLCCELRMSDTCQGDLSALFRLSNIKYLKLYTHWSDIEMEYIAVFIKKLPNLKVLVIAKSSSNDFKKFPQSETSLLYWESQSFGDCSPFTVRFCYGLFEDNAIEFAK</sequence>
<dbReference type="InterPro" id="IPR001810">
    <property type="entry name" value="F-box_dom"/>
</dbReference>
<keyword evidence="3" id="KW-1185">Reference proteome</keyword>
<evidence type="ECO:0000313" key="2">
    <source>
        <dbReference type="EMBL" id="KAF5201431.1"/>
    </source>
</evidence>
<dbReference type="Gene3D" id="3.80.10.10">
    <property type="entry name" value="Ribonuclease Inhibitor"/>
    <property type="match status" value="1"/>
</dbReference>
<protein>
    <recommendedName>
        <fullName evidence="1">F-box domain-containing protein</fullName>
    </recommendedName>
</protein>
<dbReference type="EMBL" id="JABWDY010009453">
    <property type="protein sequence ID" value="KAF5201431.1"/>
    <property type="molecule type" value="Genomic_DNA"/>
</dbReference>
<accession>A0A7J6WVK1</accession>
<dbReference type="InterPro" id="IPR032675">
    <property type="entry name" value="LRR_dom_sf"/>
</dbReference>
<dbReference type="AlphaFoldDB" id="A0A7J6WVK1"/>
<comment type="caution">
    <text evidence="2">The sequence shown here is derived from an EMBL/GenBank/DDBJ whole genome shotgun (WGS) entry which is preliminary data.</text>
</comment>
<dbReference type="Proteomes" id="UP000554482">
    <property type="component" value="Unassembled WGS sequence"/>
</dbReference>
<feature type="domain" description="F-box" evidence="1">
    <location>
        <begin position="18"/>
        <end position="50"/>
    </location>
</feature>
<dbReference type="InterPro" id="IPR036047">
    <property type="entry name" value="F-box-like_dom_sf"/>
</dbReference>
<evidence type="ECO:0000259" key="1">
    <source>
        <dbReference type="Pfam" id="PF00646"/>
    </source>
</evidence>
<organism evidence="2 3">
    <name type="scientific">Thalictrum thalictroides</name>
    <name type="common">Rue-anemone</name>
    <name type="synonym">Anemone thalictroides</name>
    <dbReference type="NCBI Taxonomy" id="46969"/>
    <lineage>
        <taxon>Eukaryota</taxon>
        <taxon>Viridiplantae</taxon>
        <taxon>Streptophyta</taxon>
        <taxon>Embryophyta</taxon>
        <taxon>Tracheophyta</taxon>
        <taxon>Spermatophyta</taxon>
        <taxon>Magnoliopsida</taxon>
        <taxon>Ranunculales</taxon>
        <taxon>Ranunculaceae</taxon>
        <taxon>Thalictroideae</taxon>
        <taxon>Thalictrum</taxon>
    </lineage>
</organism>
<name>A0A7J6WVK1_THATH</name>